<sequence>MSSVGGVTFAFTFTDMIHKKLHH</sequence>
<comment type="caution">
    <text evidence="1">The sequence shown here is derived from an EMBL/GenBank/DDBJ whole genome shotgun (WGS) entry which is preliminary data.</text>
</comment>
<organism evidence="1">
    <name type="scientific">mine drainage metagenome</name>
    <dbReference type="NCBI Taxonomy" id="410659"/>
    <lineage>
        <taxon>unclassified sequences</taxon>
        <taxon>metagenomes</taxon>
        <taxon>ecological metagenomes</taxon>
    </lineage>
</organism>
<dbReference type="EMBL" id="CABM01000055">
    <property type="protein sequence ID" value="CBH98514.1"/>
    <property type="molecule type" value="Genomic_DNA"/>
</dbReference>
<name>E6PUA7_9ZZZZ</name>
<gene>
    <name evidence="1" type="ORF">CARN2_3995</name>
</gene>
<evidence type="ECO:0000313" key="1">
    <source>
        <dbReference type="EMBL" id="CBH98514.1"/>
    </source>
</evidence>
<dbReference type="AlphaFoldDB" id="E6PUA7"/>
<proteinExistence type="predicted"/>
<reference evidence="1" key="1">
    <citation type="submission" date="2009-10" db="EMBL/GenBank/DDBJ databases">
        <title>Diversity of trophic interactions inside an arsenic-rich microbial ecosystem.</title>
        <authorList>
            <person name="Bertin P.N."/>
            <person name="Heinrich-Salmeron A."/>
            <person name="Pelletier E."/>
            <person name="Goulhen-Chollet F."/>
            <person name="Arsene-Ploetze F."/>
            <person name="Gallien S."/>
            <person name="Calteau A."/>
            <person name="Vallenet D."/>
            <person name="Casiot C."/>
            <person name="Chane-Woon-Ming B."/>
            <person name="Giloteaux L."/>
            <person name="Barakat M."/>
            <person name="Bonnefoy V."/>
            <person name="Bruneel O."/>
            <person name="Chandler M."/>
            <person name="Cleiss J."/>
            <person name="Duran R."/>
            <person name="Elbaz-Poulichet F."/>
            <person name="Fonknechten N."/>
            <person name="Lauga B."/>
            <person name="Mornico D."/>
            <person name="Ortet P."/>
            <person name="Schaeffer C."/>
            <person name="Siguier P."/>
            <person name="Alexander Thil Smith A."/>
            <person name="Van Dorsselaer A."/>
            <person name="Weissenbach J."/>
            <person name="Medigue C."/>
            <person name="Le Paslier D."/>
        </authorList>
    </citation>
    <scope>NUCLEOTIDE SEQUENCE</scope>
</reference>
<accession>E6PUA7</accession>
<protein>
    <submittedName>
        <fullName evidence="1">Uncharacterized protein</fullName>
    </submittedName>
</protein>